<dbReference type="EMBL" id="HBDX01000617">
    <property type="protein sequence ID" value="CAD8219841.1"/>
    <property type="molecule type" value="Transcribed_RNA"/>
</dbReference>
<evidence type="ECO:0000313" key="2">
    <source>
        <dbReference type="EMBL" id="CAD8219841.1"/>
    </source>
</evidence>
<name>A0A6U0AFG6_9CHLO</name>
<dbReference type="InterPro" id="IPR036291">
    <property type="entry name" value="NAD(P)-bd_dom_sf"/>
</dbReference>
<dbReference type="SUPFAM" id="SSF51735">
    <property type="entry name" value="NAD(P)-binding Rossmann-fold domains"/>
    <property type="match status" value="1"/>
</dbReference>
<protein>
    <submittedName>
        <fullName evidence="2">Uncharacterized protein</fullName>
    </submittedName>
</protein>
<dbReference type="AlphaFoldDB" id="A0A6U0AFG6"/>
<dbReference type="EMBL" id="HBDX01000616">
    <property type="protein sequence ID" value="CAD8219840.1"/>
    <property type="molecule type" value="Transcribed_RNA"/>
</dbReference>
<gene>
    <name evidence="1" type="ORF">OLUC0939_LOCUS559</name>
    <name evidence="2" type="ORF">OLUC0939_LOCUS560</name>
</gene>
<accession>A0A6U0AFG6</accession>
<dbReference type="Gene3D" id="3.40.50.720">
    <property type="entry name" value="NAD(P)-binding Rossmann-like Domain"/>
    <property type="match status" value="1"/>
</dbReference>
<proteinExistence type="predicted"/>
<organism evidence="2">
    <name type="scientific">Ostreococcus sp. 'lucimarinus'</name>
    <dbReference type="NCBI Taxonomy" id="242159"/>
    <lineage>
        <taxon>Eukaryota</taxon>
        <taxon>Viridiplantae</taxon>
        <taxon>Chlorophyta</taxon>
        <taxon>Mamiellophyceae</taxon>
        <taxon>Mamiellales</taxon>
        <taxon>Bathycoccaceae</taxon>
        <taxon>Ostreococcus</taxon>
    </lineage>
</organism>
<sequence length="498" mass="54649">MVARDVVAKAARSQLVKTAGAKLLEARPKMIALSGPGGFLGARVLDAVLDAHDYRRAHGLESGEALLLSASPGNLMSRLTKQYGAERLRGVRASRVDYYYQHDVDSWQDQLGSLGMAGCNSVFMNLAGLAGPVSGKANAMMAVNYLAPVAAARACERLGFGHFIQSSTQATKAERAGQVPYSRWKAMADFSLARLEKLPVTVCVLGMLYDKDQGVVGQRGDLLNMIDLTLLPLTPIMGDGSAPLQPLEVADAASRLAFLGLTEVADLPASNLPCQEEGAWNRESWSGTDSIWSRESWARIMTQNEKRQYTLRMYDAVGPETMSMLELNKKFAQLNNRKLRAVHVDYRNFERVLNVASLGNLNRQFVSLLRSEQDAEHPVVGNSDAFEKILGPDAKLCALGDLDRVTHRRRFPYSATLGWAMHNYGVIWPGILLGTEILVTYLFGQKYSTDDYWKYTRLSFKAVFLACVVGGGTYFGGESATHLLELVRNTLPPPPPSP</sequence>
<evidence type="ECO:0000313" key="1">
    <source>
        <dbReference type="EMBL" id="CAD8219840.1"/>
    </source>
</evidence>
<reference evidence="2" key="1">
    <citation type="submission" date="2021-01" db="EMBL/GenBank/DDBJ databases">
        <authorList>
            <person name="Corre E."/>
            <person name="Pelletier E."/>
            <person name="Niang G."/>
            <person name="Scheremetjew M."/>
            <person name="Finn R."/>
            <person name="Kale V."/>
            <person name="Holt S."/>
            <person name="Cochrane G."/>
            <person name="Meng A."/>
            <person name="Brown T."/>
            <person name="Cohen L."/>
        </authorList>
    </citation>
    <scope>NUCLEOTIDE SEQUENCE</scope>
    <source>
        <strain evidence="2">Clade-A-BCC118000</strain>
    </source>
</reference>